<comment type="caution">
    <text evidence="3">The sequence shown here is derived from an EMBL/GenBank/DDBJ whole genome shotgun (WGS) entry which is preliminary data.</text>
</comment>
<evidence type="ECO:0000313" key="5">
    <source>
        <dbReference type="Proteomes" id="UP000663829"/>
    </source>
</evidence>
<accession>A0A815V1U4</accession>
<dbReference type="AlphaFoldDB" id="A0A815V1U4"/>
<sequence>VLKNIIMYFYNLLVIIGCTLATFKSTLSATCNCNCCDSGIDCRPYSYGFVSVSSCTGRSCLETCSQEYQACYNAYYNEMGRINVDCHQSGSSISSSAVTPTKSTPQRSSPSSTKSVKPTTCVCSCCSGVLCSPTPQYSFFDAGCTDKTCHSRCKSLEPDTCDKFLGTNAAYCS</sequence>
<dbReference type="Proteomes" id="UP000663829">
    <property type="component" value="Unassembled WGS sequence"/>
</dbReference>
<keyword evidence="2" id="KW-0732">Signal</keyword>
<organism evidence="3 5">
    <name type="scientific">Didymodactylos carnosus</name>
    <dbReference type="NCBI Taxonomy" id="1234261"/>
    <lineage>
        <taxon>Eukaryota</taxon>
        <taxon>Metazoa</taxon>
        <taxon>Spiralia</taxon>
        <taxon>Gnathifera</taxon>
        <taxon>Rotifera</taxon>
        <taxon>Eurotatoria</taxon>
        <taxon>Bdelloidea</taxon>
        <taxon>Philodinida</taxon>
        <taxon>Philodinidae</taxon>
        <taxon>Didymodactylos</taxon>
    </lineage>
</organism>
<dbReference type="Proteomes" id="UP000681722">
    <property type="component" value="Unassembled WGS sequence"/>
</dbReference>
<proteinExistence type="predicted"/>
<feature type="non-terminal residue" evidence="3">
    <location>
        <position position="1"/>
    </location>
</feature>
<evidence type="ECO:0000256" key="2">
    <source>
        <dbReference type="SAM" id="SignalP"/>
    </source>
</evidence>
<feature type="compositionally biased region" description="Low complexity" evidence="1">
    <location>
        <begin position="99"/>
        <end position="119"/>
    </location>
</feature>
<dbReference type="EMBL" id="CAJNOQ010024714">
    <property type="protein sequence ID" value="CAF1530242.1"/>
    <property type="molecule type" value="Genomic_DNA"/>
</dbReference>
<evidence type="ECO:0000313" key="3">
    <source>
        <dbReference type="EMBL" id="CAF1530242.1"/>
    </source>
</evidence>
<feature type="signal peptide" evidence="2">
    <location>
        <begin position="1"/>
        <end position="21"/>
    </location>
</feature>
<name>A0A815V1U4_9BILA</name>
<feature type="region of interest" description="Disordered" evidence="1">
    <location>
        <begin position="94"/>
        <end position="119"/>
    </location>
</feature>
<keyword evidence="5" id="KW-1185">Reference proteome</keyword>
<reference evidence="3" key="1">
    <citation type="submission" date="2021-02" db="EMBL/GenBank/DDBJ databases">
        <authorList>
            <person name="Nowell W R."/>
        </authorList>
    </citation>
    <scope>NUCLEOTIDE SEQUENCE</scope>
</reference>
<feature type="chain" id="PRO_5036229035" evidence="2">
    <location>
        <begin position="22"/>
        <end position="173"/>
    </location>
</feature>
<evidence type="ECO:0000256" key="1">
    <source>
        <dbReference type="SAM" id="MobiDB-lite"/>
    </source>
</evidence>
<protein>
    <submittedName>
        <fullName evidence="3">Uncharacterized protein</fullName>
    </submittedName>
</protein>
<gene>
    <name evidence="3" type="ORF">GPM918_LOCUS38006</name>
    <name evidence="4" type="ORF">SRO942_LOCUS38797</name>
</gene>
<evidence type="ECO:0000313" key="4">
    <source>
        <dbReference type="EMBL" id="CAF4389414.1"/>
    </source>
</evidence>
<dbReference type="EMBL" id="CAJOBC010090293">
    <property type="protein sequence ID" value="CAF4389414.1"/>
    <property type="molecule type" value="Genomic_DNA"/>
</dbReference>